<protein>
    <submittedName>
        <fullName evidence="2">Uncharacterized protein</fullName>
    </submittedName>
</protein>
<sequence>MSNPNDQFESDLQAIESAMSSMMQGAFSSMFRSLVDTAFDHSTVTTTIIDGNNIRTKTIVDGKTIRDDDIQQSGSLGLEDEFGGNDFKRLRNKAKQNHQGLISTPVQDKIEHSQQTASDNEKSYSFQNFFSRLLKRE</sequence>
<feature type="compositionally biased region" description="Polar residues" evidence="1">
    <location>
        <begin position="97"/>
        <end position="106"/>
    </location>
</feature>
<name>A0ABP9Z059_9FUNG</name>
<reference evidence="2 3" key="1">
    <citation type="submission" date="2024-04" db="EMBL/GenBank/DDBJ databases">
        <title>genome sequences of Mucor flavus KT1a and Helicostylum pulchrum KT1b strains isolated from the surface of a dry-aged beef.</title>
        <authorList>
            <person name="Toyotome T."/>
            <person name="Hosono M."/>
            <person name="Torimaru M."/>
            <person name="Fukuda K."/>
            <person name="Mikami N."/>
        </authorList>
    </citation>
    <scope>NUCLEOTIDE SEQUENCE [LARGE SCALE GENOMIC DNA]</scope>
    <source>
        <strain evidence="2 3">KT1a</strain>
    </source>
</reference>
<organism evidence="2 3">
    <name type="scientific">Mucor flavus</name>
    <dbReference type="NCBI Taxonomy" id="439312"/>
    <lineage>
        <taxon>Eukaryota</taxon>
        <taxon>Fungi</taxon>
        <taxon>Fungi incertae sedis</taxon>
        <taxon>Mucoromycota</taxon>
        <taxon>Mucoromycotina</taxon>
        <taxon>Mucoromycetes</taxon>
        <taxon>Mucorales</taxon>
        <taxon>Mucorineae</taxon>
        <taxon>Mucoraceae</taxon>
        <taxon>Mucor</taxon>
    </lineage>
</organism>
<dbReference type="Proteomes" id="UP001473302">
    <property type="component" value="Unassembled WGS sequence"/>
</dbReference>
<feature type="region of interest" description="Disordered" evidence="1">
    <location>
        <begin position="95"/>
        <end position="121"/>
    </location>
</feature>
<dbReference type="EMBL" id="BAABUK010000013">
    <property type="protein sequence ID" value="GAA5812466.1"/>
    <property type="molecule type" value="Genomic_DNA"/>
</dbReference>
<keyword evidence="3" id="KW-1185">Reference proteome</keyword>
<proteinExistence type="predicted"/>
<comment type="caution">
    <text evidence="2">The sequence shown here is derived from an EMBL/GenBank/DDBJ whole genome shotgun (WGS) entry which is preliminary data.</text>
</comment>
<accession>A0ABP9Z059</accession>
<gene>
    <name evidence="2" type="ORF">MFLAVUS_005922</name>
</gene>
<evidence type="ECO:0000256" key="1">
    <source>
        <dbReference type="SAM" id="MobiDB-lite"/>
    </source>
</evidence>
<evidence type="ECO:0000313" key="2">
    <source>
        <dbReference type="EMBL" id="GAA5812466.1"/>
    </source>
</evidence>
<evidence type="ECO:0000313" key="3">
    <source>
        <dbReference type="Proteomes" id="UP001473302"/>
    </source>
</evidence>